<name>A0ACB9IWF0_9ASTR</name>
<proteinExistence type="predicted"/>
<sequence>MPRKEKDFEVASCTSTAMGSSNSSQVMDIDELMTKRFEMAMGSSQTSLKKSELDKYLGEDREPKDPHLEEGMKDLVLEQPTIIIDETIDETSEVA</sequence>
<accession>A0ACB9IWF0</accession>
<evidence type="ECO:0000313" key="1">
    <source>
        <dbReference type="EMBL" id="KAI3811771.1"/>
    </source>
</evidence>
<organism evidence="1 2">
    <name type="scientific">Smallanthus sonchifolius</name>
    <dbReference type="NCBI Taxonomy" id="185202"/>
    <lineage>
        <taxon>Eukaryota</taxon>
        <taxon>Viridiplantae</taxon>
        <taxon>Streptophyta</taxon>
        <taxon>Embryophyta</taxon>
        <taxon>Tracheophyta</taxon>
        <taxon>Spermatophyta</taxon>
        <taxon>Magnoliopsida</taxon>
        <taxon>eudicotyledons</taxon>
        <taxon>Gunneridae</taxon>
        <taxon>Pentapetalae</taxon>
        <taxon>asterids</taxon>
        <taxon>campanulids</taxon>
        <taxon>Asterales</taxon>
        <taxon>Asteraceae</taxon>
        <taxon>Asteroideae</taxon>
        <taxon>Heliantheae alliance</taxon>
        <taxon>Millerieae</taxon>
        <taxon>Smallanthus</taxon>
    </lineage>
</organism>
<reference evidence="1 2" key="2">
    <citation type="journal article" date="2022" name="Mol. Ecol. Resour.">
        <title>The genomes of chicory, endive, great burdock and yacon provide insights into Asteraceae paleo-polyploidization history and plant inulin production.</title>
        <authorList>
            <person name="Fan W."/>
            <person name="Wang S."/>
            <person name="Wang H."/>
            <person name="Wang A."/>
            <person name="Jiang F."/>
            <person name="Liu H."/>
            <person name="Zhao H."/>
            <person name="Xu D."/>
            <person name="Zhang Y."/>
        </authorList>
    </citation>
    <scope>NUCLEOTIDE SEQUENCE [LARGE SCALE GENOMIC DNA]</scope>
    <source>
        <strain evidence="2">cv. Yunnan</strain>
        <tissue evidence="1">Leaves</tissue>
    </source>
</reference>
<keyword evidence="2" id="KW-1185">Reference proteome</keyword>
<dbReference type="EMBL" id="CM042024">
    <property type="protein sequence ID" value="KAI3811771.1"/>
    <property type="molecule type" value="Genomic_DNA"/>
</dbReference>
<dbReference type="Proteomes" id="UP001056120">
    <property type="component" value="Linkage Group LG07"/>
</dbReference>
<comment type="caution">
    <text evidence="1">The sequence shown here is derived from an EMBL/GenBank/DDBJ whole genome shotgun (WGS) entry which is preliminary data.</text>
</comment>
<gene>
    <name evidence="1" type="ORF">L1987_21501</name>
</gene>
<reference evidence="2" key="1">
    <citation type="journal article" date="2022" name="Mol. Ecol. Resour.">
        <title>The genomes of chicory, endive, great burdock and yacon provide insights into Asteraceae palaeo-polyploidization history and plant inulin production.</title>
        <authorList>
            <person name="Fan W."/>
            <person name="Wang S."/>
            <person name="Wang H."/>
            <person name="Wang A."/>
            <person name="Jiang F."/>
            <person name="Liu H."/>
            <person name="Zhao H."/>
            <person name="Xu D."/>
            <person name="Zhang Y."/>
        </authorList>
    </citation>
    <scope>NUCLEOTIDE SEQUENCE [LARGE SCALE GENOMIC DNA]</scope>
    <source>
        <strain evidence="2">cv. Yunnan</strain>
    </source>
</reference>
<protein>
    <submittedName>
        <fullName evidence="1">Uncharacterized protein</fullName>
    </submittedName>
</protein>
<evidence type="ECO:0000313" key="2">
    <source>
        <dbReference type="Proteomes" id="UP001056120"/>
    </source>
</evidence>